<accession>A0A9D4FXL3</accession>
<evidence type="ECO:0000256" key="1">
    <source>
        <dbReference type="SAM" id="MobiDB-lite"/>
    </source>
</evidence>
<keyword evidence="3" id="KW-1185">Reference proteome</keyword>
<organism evidence="2 3">
    <name type="scientific">Dreissena polymorpha</name>
    <name type="common">Zebra mussel</name>
    <name type="synonym">Mytilus polymorpha</name>
    <dbReference type="NCBI Taxonomy" id="45954"/>
    <lineage>
        <taxon>Eukaryota</taxon>
        <taxon>Metazoa</taxon>
        <taxon>Spiralia</taxon>
        <taxon>Lophotrochozoa</taxon>
        <taxon>Mollusca</taxon>
        <taxon>Bivalvia</taxon>
        <taxon>Autobranchia</taxon>
        <taxon>Heteroconchia</taxon>
        <taxon>Euheterodonta</taxon>
        <taxon>Imparidentia</taxon>
        <taxon>Neoheterodontei</taxon>
        <taxon>Myida</taxon>
        <taxon>Dreissenoidea</taxon>
        <taxon>Dreissenidae</taxon>
        <taxon>Dreissena</taxon>
    </lineage>
</organism>
<feature type="compositionally biased region" description="Polar residues" evidence="1">
    <location>
        <begin position="50"/>
        <end position="62"/>
    </location>
</feature>
<proteinExistence type="predicted"/>
<protein>
    <submittedName>
        <fullName evidence="2">Uncharacterized protein</fullName>
    </submittedName>
</protein>
<feature type="region of interest" description="Disordered" evidence="1">
    <location>
        <begin position="48"/>
        <end position="67"/>
    </location>
</feature>
<dbReference type="AlphaFoldDB" id="A0A9D4FXL3"/>
<gene>
    <name evidence="2" type="ORF">DPMN_135203</name>
</gene>
<evidence type="ECO:0000313" key="2">
    <source>
        <dbReference type="EMBL" id="KAH3806875.1"/>
    </source>
</evidence>
<name>A0A9D4FXL3_DREPO</name>
<evidence type="ECO:0000313" key="3">
    <source>
        <dbReference type="Proteomes" id="UP000828390"/>
    </source>
</evidence>
<dbReference type="Proteomes" id="UP000828390">
    <property type="component" value="Unassembled WGS sequence"/>
</dbReference>
<reference evidence="2" key="2">
    <citation type="submission" date="2020-11" db="EMBL/GenBank/DDBJ databases">
        <authorList>
            <person name="McCartney M.A."/>
            <person name="Auch B."/>
            <person name="Kono T."/>
            <person name="Mallez S."/>
            <person name="Becker A."/>
            <person name="Gohl D.M."/>
            <person name="Silverstein K.A.T."/>
            <person name="Koren S."/>
            <person name="Bechman K.B."/>
            <person name="Herman A."/>
            <person name="Abrahante J.E."/>
            <person name="Garbe J."/>
        </authorList>
    </citation>
    <scope>NUCLEOTIDE SEQUENCE</scope>
    <source>
        <strain evidence="2">Duluth1</strain>
        <tissue evidence="2">Whole animal</tissue>
    </source>
</reference>
<reference evidence="2" key="1">
    <citation type="journal article" date="2019" name="bioRxiv">
        <title>The Genome of the Zebra Mussel, Dreissena polymorpha: A Resource for Invasive Species Research.</title>
        <authorList>
            <person name="McCartney M.A."/>
            <person name="Auch B."/>
            <person name="Kono T."/>
            <person name="Mallez S."/>
            <person name="Zhang Y."/>
            <person name="Obille A."/>
            <person name="Becker A."/>
            <person name="Abrahante J.E."/>
            <person name="Garbe J."/>
            <person name="Badalamenti J.P."/>
            <person name="Herman A."/>
            <person name="Mangelson H."/>
            <person name="Liachko I."/>
            <person name="Sullivan S."/>
            <person name="Sone E.D."/>
            <person name="Koren S."/>
            <person name="Silverstein K.A.T."/>
            <person name="Beckman K.B."/>
            <person name="Gohl D.M."/>
        </authorList>
    </citation>
    <scope>NUCLEOTIDE SEQUENCE</scope>
    <source>
        <strain evidence="2">Duluth1</strain>
        <tissue evidence="2">Whole animal</tissue>
    </source>
</reference>
<dbReference type="EMBL" id="JAIWYP010000006">
    <property type="protein sequence ID" value="KAH3806875.1"/>
    <property type="molecule type" value="Genomic_DNA"/>
</dbReference>
<comment type="caution">
    <text evidence="2">The sequence shown here is derived from an EMBL/GenBank/DDBJ whole genome shotgun (WGS) entry which is preliminary data.</text>
</comment>
<sequence>MGITWHPELSDKGARLRNHIFYSLDTYYAYLTRIDLATLSWNEHIDRPYTSRNNGSTNSTQQEDSREESLQEKITYFCGRYMGIIGECIRDSLVMASLGNLFNPCIDSSLKESDVQTFATNVREDSVTKTL</sequence>